<keyword evidence="2" id="KW-1185">Reference proteome</keyword>
<evidence type="ECO:0000313" key="1">
    <source>
        <dbReference type="EMBL" id="PXW80862.1"/>
    </source>
</evidence>
<organism evidence="1 2">
    <name type="scientific">Pseudogracilibacillus auburnensis</name>
    <dbReference type="NCBI Taxonomy" id="1494959"/>
    <lineage>
        <taxon>Bacteria</taxon>
        <taxon>Bacillati</taxon>
        <taxon>Bacillota</taxon>
        <taxon>Bacilli</taxon>
        <taxon>Bacillales</taxon>
        <taxon>Bacillaceae</taxon>
        <taxon>Pseudogracilibacillus</taxon>
    </lineage>
</organism>
<evidence type="ECO:0000313" key="2">
    <source>
        <dbReference type="Proteomes" id="UP000247978"/>
    </source>
</evidence>
<protein>
    <submittedName>
        <fullName evidence="1">YtzH-like protein</fullName>
    </submittedName>
</protein>
<dbReference type="Pfam" id="PF14165">
    <property type="entry name" value="YtzH"/>
    <property type="match status" value="1"/>
</dbReference>
<name>A0A2V3VGD8_9BACI</name>
<dbReference type="InterPro" id="IPR025547">
    <property type="entry name" value="YtzH"/>
</dbReference>
<proteinExistence type="predicted"/>
<dbReference type="OrthoDB" id="2968867at2"/>
<gene>
    <name evidence="1" type="ORF">DFR56_12537</name>
</gene>
<dbReference type="Proteomes" id="UP000247978">
    <property type="component" value="Unassembled WGS sequence"/>
</dbReference>
<comment type="caution">
    <text evidence="1">The sequence shown here is derived from an EMBL/GenBank/DDBJ whole genome shotgun (WGS) entry which is preliminary data.</text>
</comment>
<reference evidence="1 2" key="1">
    <citation type="submission" date="2018-05" db="EMBL/GenBank/DDBJ databases">
        <title>Genomic Encyclopedia of Type Strains, Phase IV (KMG-IV): sequencing the most valuable type-strain genomes for metagenomic binning, comparative biology and taxonomic classification.</title>
        <authorList>
            <person name="Goeker M."/>
        </authorList>
    </citation>
    <scope>NUCLEOTIDE SEQUENCE [LARGE SCALE GENOMIC DNA]</scope>
    <source>
        <strain evidence="1 2">DSM 28556</strain>
    </source>
</reference>
<accession>A0A2V3VGD8</accession>
<dbReference type="AlphaFoldDB" id="A0A2V3VGD8"/>
<dbReference type="RefSeq" id="WP_110397545.1">
    <property type="nucleotide sequence ID" value="NZ_JADIJL010000011.1"/>
</dbReference>
<dbReference type="EMBL" id="QJJQ01000025">
    <property type="protein sequence ID" value="PXW80862.1"/>
    <property type="molecule type" value="Genomic_DNA"/>
</dbReference>
<sequence>MYLTVHNQLTLLHDLLDEQVTFKTVSMNEYRQIKKLVQTMIANKEMDGELLTVLPEIYYYGIKGEIAHSFSDHISENENNIQKWLETINRTKTNIS</sequence>